<proteinExistence type="predicted"/>
<gene>
    <name evidence="1" type="ORF">LKD47_08475</name>
</gene>
<dbReference type="InterPro" id="IPR021238">
    <property type="entry name" value="DUF2620"/>
</dbReference>
<dbReference type="EMBL" id="JAJEQW010000008">
    <property type="protein sequence ID" value="MCC2242326.1"/>
    <property type="molecule type" value="Genomic_DNA"/>
</dbReference>
<evidence type="ECO:0000313" key="1">
    <source>
        <dbReference type="EMBL" id="MCC2242326.1"/>
    </source>
</evidence>
<comment type="caution">
    <text evidence="1">The sequence shown here is derived from an EMBL/GenBank/DDBJ whole genome shotgun (WGS) entry which is preliminary data.</text>
</comment>
<evidence type="ECO:0000313" key="2">
    <source>
        <dbReference type="Proteomes" id="UP001198893"/>
    </source>
</evidence>
<dbReference type="AlphaFoldDB" id="A0AAW4WG93"/>
<dbReference type="RefSeq" id="WP_117947373.1">
    <property type="nucleotide sequence ID" value="NZ_JAJEQW010000008.1"/>
</dbReference>
<sequence length="121" mass="13027">MRIAIGGMQKNEMEQEILKCCPDAQTIITNDMKAASMIKKGEVDYYIGACESGGGSAISILIGLVGYNKCCTVCKNGGTPKKEEIEKFVNDGKVCFGMAVSQLDITVPVLMKVLMEHDSAK</sequence>
<protein>
    <submittedName>
        <fullName evidence="1">DUF2620 domain-containing protein</fullName>
    </submittedName>
</protein>
<name>A0AAW4WG93_9FIRM</name>
<dbReference type="Pfam" id="PF10941">
    <property type="entry name" value="DUF2620"/>
    <property type="match status" value="1"/>
</dbReference>
<accession>A0AAW4WG93</accession>
<reference evidence="1" key="1">
    <citation type="submission" date="2021-10" db="EMBL/GenBank/DDBJ databases">
        <title>Anaerobic single-cell dispensing facilitates the cultivation of human gut bacteria.</title>
        <authorList>
            <person name="Afrizal A."/>
        </authorList>
    </citation>
    <scope>NUCLEOTIDE SEQUENCE</scope>
    <source>
        <strain evidence="1">CLA-AA-H204</strain>
    </source>
</reference>
<organism evidence="1 2">
    <name type="scientific">Roseburia amylophila</name>
    <dbReference type="NCBI Taxonomy" id="2981794"/>
    <lineage>
        <taxon>Bacteria</taxon>
        <taxon>Bacillati</taxon>
        <taxon>Bacillota</taxon>
        <taxon>Clostridia</taxon>
        <taxon>Lachnospirales</taxon>
        <taxon>Lachnospiraceae</taxon>
        <taxon>Roseburia</taxon>
    </lineage>
</organism>
<dbReference type="Proteomes" id="UP001198893">
    <property type="component" value="Unassembled WGS sequence"/>
</dbReference>